<dbReference type="Gene3D" id="1.10.260.40">
    <property type="entry name" value="lambda repressor-like DNA-binding domains"/>
    <property type="match status" value="1"/>
</dbReference>
<dbReference type="GO" id="GO:0003677">
    <property type="term" value="F:DNA binding"/>
    <property type="evidence" value="ECO:0007669"/>
    <property type="project" value="InterPro"/>
</dbReference>
<comment type="caution">
    <text evidence="2">The sequence shown here is derived from an EMBL/GenBank/DDBJ whole genome shotgun (WGS) entry which is preliminary data.</text>
</comment>
<protein>
    <recommendedName>
        <fullName evidence="1">HTH cro/C1-type domain-containing protein</fullName>
    </recommendedName>
</protein>
<dbReference type="CDD" id="cd00093">
    <property type="entry name" value="HTH_XRE"/>
    <property type="match status" value="1"/>
</dbReference>
<accession>A0A7I9V0V4</accession>
<name>A0A7I9V0V4_9ACTN</name>
<dbReference type="InterPro" id="IPR001387">
    <property type="entry name" value="Cro/C1-type_HTH"/>
</dbReference>
<sequence length="105" mass="11525">MAAIKFVMDGALARAARHLCRVSVRTVAKKAGLDQKALRKYEKGGENLSPKQIQALTDALVHYGARFVPEDRRGGVGVRRKFSRTAVQMIDSWEDEGGPVGEDDV</sequence>
<dbReference type="PROSITE" id="PS50943">
    <property type="entry name" value="HTH_CROC1"/>
    <property type="match status" value="1"/>
</dbReference>
<dbReference type="RefSeq" id="WP_161928401.1">
    <property type="nucleotide sequence ID" value="NZ_BJOU01000017.1"/>
</dbReference>
<gene>
    <name evidence="2" type="ORF">nbrc107697_31170</name>
</gene>
<dbReference type="SUPFAM" id="SSF47413">
    <property type="entry name" value="lambda repressor-like DNA-binding domains"/>
    <property type="match status" value="1"/>
</dbReference>
<dbReference type="EMBL" id="BJOU01000017">
    <property type="protein sequence ID" value="GED99078.1"/>
    <property type="molecule type" value="Genomic_DNA"/>
</dbReference>
<dbReference type="InterPro" id="IPR010982">
    <property type="entry name" value="Lambda_DNA-bd_dom_sf"/>
</dbReference>
<dbReference type="OrthoDB" id="4419620at2"/>
<evidence type="ECO:0000313" key="2">
    <source>
        <dbReference type="EMBL" id="GED99078.1"/>
    </source>
</evidence>
<dbReference type="Proteomes" id="UP000444980">
    <property type="component" value="Unassembled WGS sequence"/>
</dbReference>
<reference evidence="3" key="1">
    <citation type="submission" date="2019-06" db="EMBL/GenBank/DDBJ databases">
        <title>Gordonia isolated from sludge of a wastewater treatment plant.</title>
        <authorList>
            <person name="Tamura T."/>
            <person name="Aoyama K."/>
            <person name="Kang Y."/>
            <person name="Saito S."/>
            <person name="Akiyama N."/>
            <person name="Yazawa K."/>
            <person name="Gonoi T."/>
            <person name="Mikami Y."/>
        </authorList>
    </citation>
    <scope>NUCLEOTIDE SEQUENCE [LARGE SCALE GENOMIC DNA]</scope>
    <source>
        <strain evidence="3">NBRC 107697</strain>
    </source>
</reference>
<evidence type="ECO:0000259" key="1">
    <source>
        <dbReference type="PROSITE" id="PS50943"/>
    </source>
</evidence>
<proteinExistence type="predicted"/>
<keyword evidence="3" id="KW-1185">Reference proteome</keyword>
<evidence type="ECO:0000313" key="3">
    <source>
        <dbReference type="Proteomes" id="UP000444980"/>
    </source>
</evidence>
<dbReference type="Pfam" id="PF01381">
    <property type="entry name" value="HTH_3"/>
    <property type="match status" value="1"/>
</dbReference>
<dbReference type="AlphaFoldDB" id="A0A7I9V0V4"/>
<feature type="domain" description="HTH cro/C1-type" evidence="1">
    <location>
        <begin position="14"/>
        <end position="66"/>
    </location>
</feature>
<organism evidence="2 3">
    <name type="scientific">Gordonia crocea</name>
    <dbReference type="NCBI Taxonomy" id="589162"/>
    <lineage>
        <taxon>Bacteria</taxon>
        <taxon>Bacillati</taxon>
        <taxon>Actinomycetota</taxon>
        <taxon>Actinomycetes</taxon>
        <taxon>Mycobacteriales</taxon>
        <taxon>Gordoniaceae</taxon>
        <taxon>Gordonia</taxon>
    </lineage>
</organism>